<feature type="region of interest" description="Disordered" evidence="1">
    <location>
        <begin position="48"/>
        <end position="88"/>
    </location>
</feature>
<sequence>METDYYTEKSLSPLASVISSKVIILGVSRKSLVTSLAECIHLVLKIQRSSSSSSSFHKHKRSKSKPNKTQNRKIERGRSRRRKIFIYK</sequence>
<name>A0A2P2LDA4_RHIMU</name>
<reference evidence="2" key="1">
    <citation type="submission" date="2018-02" db="EMBL/GenBank/DDBJ databases">
        <title>Rhizophora mucronata_Transcriptome.</title>
        <authorList>
            <person name="Meera S.P."/>
            <person name="Sreeshan A."/>
            <person name="Augustine A."/>
        </authorList>
    </citation>
    <scope>NUCLEOTIDE SEQUENCE</scope>
    <source>
        <tissue evidence="2">Leaf</tissue>
    </source>
</reference>
<organism evidence="2">
    <name type="scientific">Rhizophora mucronata</name>
    <name type="common">Asiatic mangrove</name>
    <dbReference type="NCBI Taxonomy" id="61149"/>
    <lineage>
        <taxon>Eukaryota</taxon>
        <taxon>Viridiplantae</taxon>
        <taxon>Streptophyta</taxon>
        <taxon>Embryophyta</taxon>
        <taxon>Tracheophyta</taxon>
        <taxon>Spermatophyta</taxon>
        <taxon>Magnoliopsida</taxon>
        <taxon>eudicotyledons</taxon>
        <taxon>Gunneridae</taxon>
        <taxon>Pentapetalae</taxon>
        <taxon>rosids</taxon>
        <taxon>fabids</taxon>
        <taxon>Malpighiales</taxon>
        <taxon>Rhizophoraceae</taxon>
        <taxon>Rhizophora</taxon>
    </lineage>
</organism>
<feature type="compositionally biased region" description="Basic residues" evidence="1">
    <location>
        <begin position="78"/>
        <end position="88"/>
    </location>
</feature>
<evidence type="ECO:0000256" key="1">
    <source>
        <dbReference type="SAM" id="MobiDB-lite"/>
    </source>
</evidence>
<protein>
    <submittedName>
        <fullName evidence="2">Uncharacterized protein</fullName>
    </submittedName>
</protein>
<proteinExistence type="predicted"/>
<evidence type="ECO:0000313" key="2">
    <source>
        <dbReference type="EMBL" id="MBX15900.1"/>
    </source>
</evidence>
<feature type="compositionally biased region" description="Basic residues" evidence="1">
    <location>
        <begin position="56"/>
        <end position="66"/>
    </location>
</feature>
<dbReference type="EMBL" id="GGEC01035416">
    <property type="protein sequence ID" value="MBX15900.1"/>
    <property type="molecule type" value="Transcribed_RNA"/>
</dbReference>
<dbReference type="AlphaFoldDB" id="A0A2P2LDA4"/>
<accession>A0A2P2LDA4</accession>